<dbReference type="SMART" id="SM00369">
    <property type="entry name" value="LRR_TYP"/>
    <property type="match status" value="5"/>
</dbReference>
<evidence type="ECO:0000256" key="2">
    <source>
        <dbReference type="ARBA" id="ARBA00022737"/>
    </source>
</evidence>
<dbReference type="Gene3D" id="3.80.10.10">
    <property type="entry name" value="Ribonuclease Inhibitor"/>
    <property type="match status" value="2"/>
</dbReference>
<dbReference type="InterPro" id="IPR032675">
    <property type="entry name" value="LRR_dom_sf"/>
</dbReference>
<keyword evidence="2" id="KW-0677">Repeat</keyword>
<dbReference type="InterPro" id="IPR050216">
    <property type="entry name" value="LRR_domain-containing"/>
</dbReference>
<dbReference type="EMBL" id="JABFUD020000022">
    <property type="protein sequence ID" value="KAI5062001.1"/>
    <property type="molecule type" value="Genomic_DNA"/>
</dbReference>
<dbReference type="PANTHER" id="PTHR48051:SF1">
    <property type="entry name" value="RAS SUPPRESSOR PROTEIN 1"/>
    <property type="match status" value="1"/>
</dbReference>
<dbReference type="SMART" id="SM00364">
    <property type="entry name" value="LRR_BAC"/>
    <property type="match status" value="7"/>
</dbReference>
<dbReference type="SUPFAM" id="SSF52058">
    <property type="entry name" value="L domain-like"/>
    <property type="match status" value="1"/>
</dbReference>
<dbReference type="Pfam" id="PF13855">
    <property type="entry name" value="LRR_8"/>
    <property type="match status" value="1"/>
</dbReference>
<evidence type="ECO:0000313" key="4">
    <source>
        <dbReference type="Proteomes" id="UP000886520"/>
    </source>
</evidence>
<proteinExistence type="predicted"/>
<keyword evidence="1" id="KW-0433">Leucine-rich repeat</keyword>
<evidence type="ECO:0008006" key="5">
    <source>
        <dbReference type="Google" id="ProtNLM"/>
    </source>
</evidence>
<sequence length="267" mass="29548">MGCCMSKQQVARANRAAKWKTTGIVGLRDSNLKTLPSQVLDLARSVRTLDVTHNKLVDLPVEIGGLINLQRLMVAENLLQRLPSSLGKLQALKVLALDENKLTTLPDELGLLVRLERFSVSLNSLSSLPSAIGSLRNLTLLNISHNRLKQLPESLGSCYSMEELLANDNLIEELPHTVCNLTHLKSLGLDNNKLAQLPTLLLKECTSLQSLSVHGNPITAEQLQLMESFDEYEGRRRRKFDKQLDANVLLGSKGLDEGVDLKLMNKV</sequence>
<dbReference type="Proteomes" id="UP000886520">
    <property type="component" value="Chromosome 22"/>
</dbReference>
<keyword evidence="4" id="KW-1185">Reference proteome</keyword>
<gene>
    <name evidence="3" type="ORF">GOP47_0022540</name>
</gene>
<accession>A0A9D4U5K6</accession>
<evidence type="ECO:0000313" key="3">
    <source>
        <dbReference type="EMBL" id="KAI5062001.1"/>
    </source>
</evidence>
<evidence type="ECO:0000256" key="1">
    <source>
        <dbReference type="ARBA" id="ARBA00022614"/>
    </source>
</evidence>
<dbReference type="PROSITE" id="PS51450">
    <property type="entry name" value="LRR"/>
    <property type="match status" value="3"/>
</dbReference>
<reference evidence="3" key="1">
    <citation type="submission" date="2021-01" db="EMBL/GenBank/DDBJ databases">
        <title>Adiantum capillus-veneris genome.</title>
        <authorList>
            <person name="Fang Y."/>
            <person name="Liao Q."/>
        </authorList>
    </citation>
    <scope>NUCLEOTIDE SEQUENCE</scope>
    <source>
        <strain evidence="3">H3</strain>
        <tissue evidence="3">Leaf</tissue>
    </source>
</reference>
<dbReference type="AlphaFoldDB" id="A0A9D4U5K6"/>
<dbReference type="InterPro" id="IPR003591">
    <property type="entry name" value="Leu-rich_rpt_typical-subtyp"/>
</dbReference>
<dbReference type="OrthoDB" id="676979at2759"/>
<name>A0A9D4U5K6_ADICA</name>
<comment type="caution">
    <text evidence="3">The sequence shown here is derived from an EMBL/GenBank/DDBJ whole genome shotgun (WGS) entry which is preliminary data.</text>
</comment>
<organism evidence="3 4">
    <name type="scientific">Adiantum capillus-veneris</name>
    <name type="common">Maidenhair fern</name>
    <dbReference type="NCBI Taxonomy" id="13818"/>
    <lineage>
        <taxon>Eukaryota</taxon>
        <taxon>Viridiplantae</taxon>
        <taxon>Streptophyta</taxon>
        <taxon>Embryophyta</taxon>
        <taxon>Tracheophyta</taxon>
        <taxon>Polypodiopsida</taxon>
        <taxon>Polypodiidae</taxon>
        <taxon>Polypodiales</taxon>
        <taxon>Pteridineae</taxon>
        <taxon>Pteridaceae</taxon>
        <taxon>Vittarioideae</taxon>
        <taxon>Adiantum</taxon>
    </lineage>
</organism>
<dbReference type="PANTHER" id="PTHR48051">
    <property type="match status" value="1"/>
</dbReference>
<dbReference type="InterPro" id="IPR001611">
    <property type="entry name" value="Leu-rich_rpt"/>
</dbReference>
<dbReference type="GO" id="GO:0005737">
    <property type="term" value="C:cytoplasm"/>
    <property type="evidence" value="ECO:0007669"/>
    <property type="project" value="TreeGrafter"/>
</dbReference>
<protein>
    <recommendedName>
        <fullName evidence="5">Plant intracellular Ras-group-related LRR protein 7</fullName>
    </recommendedName>
</protein>